<dbReference type="STRING" id="558155.SAMN04487911_12322"/>
<protein>
    <recommendedName>
        <fullName evidence="5">FUSC family protein</fullName>
    </recommendedName>
</protein>
<keyword evidence="1" id="KW-0175">Coiled coil</keyword>
<gene>
    <name evidence="3" type="ORF">SAMN04487911_12322</name>
</gene>
<evidence type="ECO:0000313" key="3">
    <source>
        <dbReference type="EMBL" id="SHJ50410.1"/>
    </source>
</evidence>
<evidence type="ECO:0008006" key="5">
    <source>
        <dbReference type="Google" id="ProtNLM"/>
    </source>
</evidence>
<evidence type="ECO:0000256" key="2">
    <source>
        <dbReference type="SAM" id="Phobius"/>
    </source>
</evidence>
<accession>A0A1M6JUV9</accession>
<reference evidence="3 4" key="1">
    <citation type="submission" date="2016-11" db="EMBL/GenBank/DDBJ databases">
        <authorList>
            <person name="Jaros S."/>
            <person name="Januszkiewicz K."/>
            <person name="Wedrychowicz H."/>
        </authorList>
    </citation>
    <scope>NUCLEOTIDE SEQUENCE [LARGE SCALE GENOMIC DNA]</scope>
    <source>
        <strain evidence="3 4">CGMCC 1.8863</strain>
    </source>
</reference>
<feature type="coiled-coil region" evidence="1">
    <location>
        <begin position="86"/>
        <end position="113"/>
    </location>
</feature>
<evidence type="ECO:0000256" key="1">
    <source>
        <dbReference type="SAM" id="Coils"/>
    </source>
</evidence>
<dbReference type="RefSeq" id="WP_072765227.1">
    <property type="nucleotide sequence ID" value="NZ_FQYX01000023.1"/>
</dbReference>
<dbReference type="Proteomes" id="UP000184231">
    <property type="component" value="Unassembled WGS sequence"/>
</dbReference>
<feature type="transmembrane region" description="Helical" evidence="2">
    <location>
        <begin position="55"/>
        <end position="75"/>
    </location>
</feature>
<keyword evidence="2" id="KW-1133">Transmembrane helix</keyword>
<sequence>MRSIFITVACLATILAIVFLILPLGSLLMIPAIAALLFGYLAYRISDEPKKKFPKFILMVTALICLAGITKLFVIKDKVENDANFENRIETSKEDAIKELDDIENELEEDLDF</sequence>
<organism evidence="3 4">
    <name type="scientific">Arenibacter nanhaiticus</name>
    <dbReference type="NCBI Taxonomy" id="558155"/>
    <lineage>
        <taxon>Bacteria</taxon>
        <taxon>Pseudomonadati</taxon>
        <taxon>Bacteroidota</taxon>
        <taxon>Flavobacteriia</taxon>
        <taxon>Flavobacteriales</taxon>
        <taxon>Flavobacteriaceae</taxon>
        <taxon>Arenibacter</taxon>
    </lineage>
</organism>
<evidence type="ECO:0000313" key="4">
    <source>
        <dbReference type="Proteomes" id="UP000184231"/>
    </source>
</evidence>
<keyword evidence="4" id="KW-1185">Reference proteome</keyword>
<dbReference type="AlphaFoldDB" id="A0A1M6JUV9"/>
<dbReference type="OrthoDB" id="1376117at2"/>
<dbReference type="EMBL" id="FQYX01000023">
    <property type="protein sequence ID" value="SHJ50410.1"/>
    <property type="molecule type" value="Genomic_DNA"/>
</dbReference>
<keyword evidence="2" id="KW-0812">Transmembrane</keyword>
<keyword evidence="2" id="KW-0472">Membrane</keyword>
<proteinExistence type="predicted"/>
<name>A0A1M6JUV9_9FLAO</name>
<feature type="transmembrane region" description="Helical" evidence="2">
    <location>
        <begin position="26"/>
        <end position="43"/>
    </location>
</feature>